<reference evidence="2 3" key="1">
    <citation type="journal article" date="2019" name="Int. J. Syst. Evol. Microbiol.">
        <title>The Global Catalogue of Microorganisms (GCM) 10K type strain sequencing project: providing services to taxonomists for standard genome sequencing and annotation.</title>
        <authorList>
            <consortium name="The Broad Institute Genomics Platform"/>
            <consortium name="The Broad Institute Genome Sequencing Center for Infectious Disease"/>
            <person name="Wu L."/>
            <person name="Ma J."/>
        </authorList>
    </citation>
    <scope>NUCLEOTIDE SEQUENCE [LARGE SCALE GENOMIC DNA]</scope>
    <source>
        <strain evidence="2 3">JCM 13004</strain>
    </source>
</reference>
<accession>A0ABN1W2X5</accession>
<gene>
    <name evidence="2" type="ORF">GCM10009665_20940</name>
</gene>
<dbReference type="EMBL" id="BAAALF010000026">
    <property type="protein sequence ID" value="GAA1230351.1"/>
    <property type="molecule type" value="Genomic_DNA"/>
</dbReference>
<evidence type="ECO:0000313" key="2">
    <source>
        <dbReference type="EMBL" id="GAA1230351.1"/>
    </source>
</evidence>
<protein>
    <recommendedName>
        <fullName evidence="4">Peptidase inhibitor family I36</fullName>
    </recommendedName>
</protein>
<sequence length="123" mass="12694">MVALRNKIAALALSAGVLAGGVAMASPASASTTSCSAARGVEVWEYSNYGGGCVMFTSSTADTRSIRYPSGNNVYAFAGTAENNYPWTVKLCYEISGNGGCQYYGPGPYSANLNFQGAGSVYI</sequence>
<dbReference type="PROSITE" id="PS51257">
    <property type="entry name" value="PROKAR_LIPOPROTEIN"/>
    <property type="match status" value="1"/>
</dbReference>
<comment type="caution">
    <text evidence="2">The sequence shown here is derived from an EMBL/GenBank/DDBJ whole genome shotgun (WGS) entry which is preliminary data.</text>
</comment>
<keyword evidence="1" id="KW-0732">Signal</keyword>
<name>A0ABN1W2X5_9ACTN</name>
<evidence type="ECO:0008006" key="4">
    <source>
        <dbReference type="Google" id="ProtNLM"/>
    </source>
</evidence>
<evidence type="ECO:0000256" key="1">
    <source>
        <dbReference type="SAM" id="SignalP"/>
    </source>
</evidence>
<proteinExistence type="predicted"/>
<evidence type="ECO:0000313" key="3">
    <source>
        <dbReference type="Proteomes" id="UP001500037"/>
    </source>
</evidence>
<feature type="chain" id="PRO_5047119539" description="Peptidase inhibitor family I36" evidence="1">
    <location>
        <begin position="26"/>
        <end position="123"/>
    </location>
</feature>
<dbReference type="RefSeq" id="WP_344441034.1">
    <property type="nucleotide sequence ID" value="NZ_BAAALF010000026.1"/>
</dbReference>
<feature type="signal peptide" evidence="1">
    <location>
        <begin position="1"/>
        <end position="25"/>
    </location>
</feature>
<dbReference type="Proteomes" id="UP001500037">
    <property type="component" value="Unassembled WGS sequence"/>
</dbReference>
<organism evidence="2 3">
    <name type="scientific">Kitasatospora nipponensis</name>
    <dbReference type="NCBI Taxonomy" id="258049"/>
    <lineage>
        <taxon>Bacteria</taxon>
        <taxon>Bacillati</taxon>
        <taxon>Actinomycetota</taxon>
        <taxon>Actinomycetes</taxon>
        <taxon>Kitasatosporales</taxon>
        <taxon>Streptomycetaceae</taxon>
        <taxon>Kitasatospora</taxon>
    </lineage>
</organism>
<keyword evidence="3" id="KW-1185">Reference proteome</keyword>